<dbReference type="OrthoDB" id="10261066at2759"/>
<evidence type="ECO:0000256" key="1">
    <source>
        <dbReference type="ARBA" id="ARBA00001936"/>
    </source>
</evidence>
<protein>
    <recommendedName>
        <fullName evidence="6">dolichyl-diphosphooligosaccharide--protein glycotransferase</fullName>
        <ecNumber evidence="6">2.4.99.18</ecNumber>
    </recommendedName>
</protein>
<feature type="compositionally biased region" description="Polar residues" evidence="18">
    <location>
        <begin position="1"/>
        <end position="10"/>
    </location>
</feature>
<dbReference type="AlphaFoldDB" id="A0A8J2HNW9"/>
<keyword evidence="8" id="KW-0808">Transferase</keyword>
<keyword evidence="7" id="KW-0328">Glycosyltransferase</keyword>
<feature type="transmembrane region" description="Helical" evidence="19">
    <location>
        <begin position="39"/>
        <end position="59"/>
    </location>
</feature>
<keyword evidence="13 19" id="KW-1133">Transmembrane helix</keyword>
<comment type="catalytic activity">
    <reaction evidence="17">
        <text>a di-trans,poly-cis-dolichyl diphosphooligosaccharide + L-asparaginyl-[protein] = N(4)-(oligosaccharide-(1-&gt;4)-N-acetyl-beta-D-glucosaminyl-(1-&gt;4)-N-acetyl-beta-D-glucosaminyl)-L-asparaginyl-[protein] + a di-trans,poly-cis-dolichyl diphosphate + H(+)</text>
        <dbReference type="Rhea" id="RHEA:22980"/>
        <dbReference type="Rhea" id="RHEA-COMP:12804"/>
        <dbReference type="Rhea" id="RHEA-COMP:12805"/>
        <dbReference type="Rhea" id="RHEA-COMP:19506"/>
        <dbReference type="Rhea" id="RHEA-COMP:19509"/>
        <dbReference type="ChEBI" id="CHEBI:15378"/>
        <dbReference type="ChEBI" id="CHEBI:50347"/>
        <dbReference type="ChEBI" id="CHEBI:57497"/>
        <dbReference type="ChEBI" id="CHEBI:57570"/>
        <dbReference type="ChEBI" id="CHEBI:132529"/>
        <dbReference type="EC" id="2.4.99.18"/>
    </reaction>
</comment>
<feature type="transmembrane region" description="Helical" evidence="19">
    <location>
        <begin position="329"/>
        <end position="352"/>
    </location>
</feature>
<evidence type="ECO:0000256" key="11">
    <source>
        <dbReference type="ARBA" id="ARBA00022824"/>
    </source>
</evidence>
<dbReference type="InterPro" id="IPR048307">
    <property type="entry name" value="STT3_N"/>
</dbReference>
<evidence type="ECO:0000256" key="18">
    <source>
        <dbReference type="SAM" id="MobiDB-lite"/>
    </source>
</evidence>
<evidence type="ECO:0000256" key="7">
    <source>
        <dbReference type="ARBA" id="ARBA00022676"/>
    </source>
</evidence>
<evidence type="ECO:0000256" key="15">
    <source>
        <dbReference type="ARBA" id="ARBA00023180"/>
    </source>
</evidence>
<keyword evidence="12" id="KW-0460">Magnesium</keyword>
<feature type="compositionally biased region" description="Basic and acidic residues" evidence="18">
    <location>
        <begin position="483"/>
        <end position="493"/>
    </location>
</feature>
<dbReference type="InterPro" id="IPR003674">
    <property type="entry name" value="Oligo_trans_STT3"/>
</dbReference>
<comment type="pathway">
    <text evidence="4">Protein modification; protein glycosylation.</text>
</comment>
<dbReference type="GO" id="GO:0004579">
    <property type="term" value="F:dolichyl-diphosphooligosaccharide-protein glycotransferase activity"/>
    <property type="evidence" value="ECO:0007669"/>
    <property type="project" value="UniProtKB-EC"/>
</dbReference>
<dbReference type="EMBL" id="CAJNRD030001124">
    <property type="protein sequence ID" value="CAG5106988.1"/>
    <property type="molecule type" value="Genomic_DNA"/>
</dbReference>
<gene>
    <name evidence="22" type="ORF">HICCMSTLAB_LOCUS12529</name>
</gene>
<keyword evidence="9 19" id="KW-0812">Transmembrane</keyword>
<evidence type="ECO:0000259" key="21">
    <source>
        <dbReference type="Pfam" id="PF21436"/>
    </source>
</evidence>
<comment type="similarity">
    <text evidence="5">Belongs to the STT3 family.</text>
</comment>
<feature type="transmembrane region" description="Helical" evidence="19">
    <location>
        <begin position="416"/>
        <end position="434"/>
    </location>
</feature>
<keyword evidence="11" id="KW-0256">Endoplasmic reticulum</keyword>
<name>A0A8J2HNW9_COTCN</name>
<evidence type="ECO:0000259" key="20">
    <source>
        <dbReference type="Pfam" id="PF02516"/>
    </source>
</evidence>
<dbReference type="GO" id="GO:0018279">
    <property type="term" value="P:protein N-linked glycosylation via asparagine"/>
    <property type="evidence" value="ECO:0007669"/>
    <property type="project" value="UniProtKB-ARBA"/>
</dbReference>
<feature type="transmembrane region" description="Helical" evidence="19">
    <location>
        <begin position="387"/>
        <end position="409"/>
    </location>
</feature>
<feature type="transmembrane region" description="Helical" evidence="19">
    <location>
        <begin position="196"/>
        <end position="214"/>
    </location>
</feature>
<evidence type="ECO:0000313" key="22">
    <source>
        <dbReference type="EMBL" id="CAG5106988.1"/>
    </source>
</evidence>
<evidence type="ECO:0000256" key="4">
    <source>
        <dbReference type="ARBA" id="ARBA00004922"/>
    </source>
</evidence>
<feature type="domain" description="STT3/PglB/AglB core" evidence="21">
    <location>
        <begin position="584"/>
        <end position="640"/>
    </location>
</feature>
<feature type="transmembrane region" description="Helical" evidence="19">
    <location>
        <begin position="299"/>
        <end position="317"/>
    </location>
</feature>
<evidence type="ECO:0000256" key="12">
    <source>
        <dbReference type="ARBA" id="ARBA00022842"/>
    </source>
</evidence>
<dbReference type="FunFam" id="3.40.50.12610:FF:000001">
    <property type="entry name" value="Dolichyl-diphosphooligosaccharide--protein glycosyltransferase subunit STT3B"/>
    <property type="match status" value="1"/>
</dbReference>
<sequence>MQSNKPSNTGAKKVMFPDKKSSPPSSSSSSSKQMKSSTITNAAGLSSLITFTILLLAWISGFASRLFAIIRFESIIHEFDPWFNYRATAYMVQHGFYNFLNWFDERAWYPLGRIVGGTVYPGLMITSGSIHYILHSLNIPVHIRDICVFLAPVFSGLTAISTYFLTKELWSAGAGLFAACFIAIVPGYISRSVAGSYDNEGIAIFALQFTYYLWVKSVKKGSIFWAALTALSYFYMVSAWGGYVFIINLIPLHVFLLLLMNRFSNRLFVSYTTFYILGLLLSMQIPFVGFQPIRTSEHMAAGGVFALLIFVGTLRYLRTILTKSEMKYFGGIVVIIAGVLLLGLVLLTYMGFVAPWSGRFYSLWDTGYAKIHIPIIASVSEHQPTTWFSFFFDLHILVSTFPVGLWYCIKRINDERVFIVLYALSAVYFAGVMVRLMLTLTPVVCMLSGVAFSGLLEMYLKDEDRESGDRENVDSSEAESETDGERSPGRGLYDKAGKLRRMKHEKPKGNGDGLGSNLRNGVVIGVLMLLMMFTVHCTWVTSNAYSSPSIVLASYTHDGGRSILDDFREAYYWLAQNTPTDARIMSWWDYGYQIAGMANRTTLVDNNTWNNSHIALVGKAMSSTEPKAYEIMTSLDVDYVLVIFGGMIGYSGDDINKFLWMVRIAEGEHPQDIRESDYFTERGEFRVDAEGSPTLLNCLMYKLSYYRFGEVVLDYRMSAGFDRTRQAEIGNKNFKLTYLDEAYTTEHWLVRIYRSPMSSIDPGFHYRNVRLHDQRAPTTIKSVVKILGGPALMFQTTRRKKGIIKNKPTVVKGQKPQRRTTV</sequence>
<proteinExistence type="inferred from homology"/>
<evidence type="ECO:0000256" key="19">
    <source>
        <dbReference type="SAM" id="Phobius"/>
    </source>
</evidence>
<feature type="transmembrane region" description="Helical" evidence="19">
    <location>
        <begin position="170"/>
        <end position="189"/>
    </location>
</feature>
<evidence type="ECO:0000256" key="17">
    <source>
        <dbReference type="ARBA" id="ARBA00048829"/>
    </source>
</evidence>
<comment type="cofactor">
    <cofactor evidence="1">
        <name>Mn(2+)</name>
        <dbReference type="ChEBI" id="CHEBI:29035"/>
    </cofactor>
</comment>
<feature type="domain" description="Oligosaccharyl transferase STT3 N-terminal" evidence="20">
    <location>
        <begin position="49"/>
        <end position="447"/>
    </location>
</feature>
<feature type="transmembrane region" description="Helical" evidence="19">
    <location>
        <begin position="522"/>
        <end position="541"/>
    </location>
</feature>
<keyword evidence="23" id="KW-1185">Reference proteome</keyword>
<evidence type="ECO:0000256" key="9">
    <source>
        <dbReference type="ARBA" id="ARBA00022692"/>
    </source>
</evidence>
<evidence type="ECO:0000256" key="8">
    <source>
        <dbReference type="ARBA" id="ARBA00022679"/>
    </source>
</evidence>
<dbReference type="EC" id="2.4.99.18" evidence="6"/>
<feature type="transmembrane region" description="Helical" evidence="19">
    <location>
        <begin position="146"/>
        <end position="164"/>
    </location>
</feature>
<dbReference type="PANTHER" id="PTHR13872">
    <property type="entry name" value="DOLICHYL-DIPHOSPHOOLIGOSACCHARIDE--PROTEIN GLYCOSYLTRANSFERASE SUBUNIT"/>
    <property type="match status" value="1"/>
</dbReference>
<comment type="cofactor">
    <cofactor evidence="2">
        <name>Mg(2+)</name>
        <dbReference type="ChEBI" id="CHEBI:18420"/>
    </cofactor>
</comment>
<dbReference type="Pfam" id="PF02516">
    <property type="entry name" value="STT3"/>
    <property type="match status" value="1"/>
</dbReference>
<feature type="transmembrane region" description="Helical" evidence="19">
    <location>
        <begin position="234"/>
        <end position="260"/>
    </location>
</feature>
<evidence type="ECO:0000256" key="6">
    <source>
        <dbReference type="ARBA" id="ARBA00012605"/>
    </source>
</evidence>
<dbReference type="InterPro" id="IPR048999">
    <property type="entry name" value="STT3-PglB_core"/>
</dbReference>
<comment type="caution">
    <text evidence="22">The sequence shown here is derived from an EMBL/GenBank/DDBJ whole genome shotgun (WGS) entry which is preliminary data.</text>
</comment>
<dbReference type="GO" id="GO:0008250">
    <property type="term" value="C:oligosaccharyltransferase complex"/>
    <property type="evidence" value="ECO:0007669"/>
    <property type="project" value="UniProtKB-ARBA"/>
</dbReference>
<evidence type="ECO:0000256" key="13">
    <source>
        <dbReference type="ARBA" id="ARBA00022989"/>
    </source>
</evidence>
<evidence type="ECO:0000256" key="2">
    <source>
        <dbReference type="ARBA" id="ARBA00001946"/>
    </source>
</evidence>
<feature type="region of interest" description="Disordered" evidence="18">
    <location>
        <begin position="466"/>
        <end position="493"/>
    </location>
</feature>
<feature type="transmembrane region" description="Helical" evidence="19">
    <location>
        <begin position="114"/>
        <end position="134"/>
    </location>
</feature>
<evidence type="ECO:0000256" key="16">
    <source>
        <dbReference type="ARBA" id="ARBA00023211"/>
    </source>
</evidence>
<keyword evidence="14 19" id="KW-0472">Membrane</keyword>
<accession>A0A8J2HNW9</accession>
<feature type="transmembrane region" description="Helical" evidence="19">
    <location>
        <begin position="440"/>
        <end position="460"/>
    </location>
</feature>
<keyword evidence="16" id="KW-0464">Manganese</keyword>
<dbReference type="GO" id="GO:0046872">
    <property type="term" value="F:metal ion binding"/>
    <property type="evidence" value="ECO:0007669"/>
    <property type="project" value="UniProtKB-KW"/>
</dbReference>
<feature type="region of interest" description="Disordered" evidence="18">
    <location>
        <begin position="1"/>
        <end position="33"/>
    </location>
</feature>
<organism evidence="22 23">
    <name type="scientific">Cotesia congregata</name>
    <name type="common">Parasitoid wasp</name>
    <name type="synonym">Apanteles congregatus</name>
    <dbReference type="NCBI Taxonomy" id="51543"/>
    <lineage>
        <taxon>Eukaryota</taxon>
        <taxon>Metazoa</taxon>
        <taxon>Ecdysozoa</taxon>
        <taxon>Arthropoda</taxon>
        <taxon>Hexapoda</taxon>
        <taxon>Insecta</taxon>
        <taxon>Pterygota</taxon>
        <taxon>Neoptera</taxon>
        <taxon>Endopterygota</taxon>
        <taxon>Hymenoptera</taxon>
        <taxon>Apocrita</taxon>
        <taxon>Ichneumonoidea</taxon>
        <taxon>Braconidae</taxon>
        <taxon>Microgastrinae</taxon>
        <taxon>Cotesia</taxon>
    </lineage>
</organism>
<evidence type="ECO:0000256" key="10">
    <source>
        <dbReference type="ARBA" id="ARBA00022723"/>
    </source>
</evidence>
<keyword evidence="15" id="KW-0325">Glycoprotein</keyword>
<dbReference type="GO" id="GO:0043687">
    <property type="term" value="P:post-translational protein modification"/>
    <property type="evidence" value="ECO:0007669"/>
    <property type="project" value="TreeGrafter"/>
</dbReference>
<evidence type="ECO:0000256" key="3">
    <source>
        <dbReference type="ARBA" id="ARBA00004477"/>
    </source>
</evidence>
<evidence type="ECO:0000313" key="23">
    <source>
        <dbReference type="Proteomes" id="UP000786811"/>
    </source>
</evidence>
<dbReference type="UniPathway" id="UPA00378"/>
<evidence type="ECO:0000256" key="5">
    <source>
        <dbReference type="ARBA" id="ARBA00010810"/>
    </source>
</evidence>
<keyword evidence="10" id="KW-0479">Metal-binding</keyword>
<dbReference type="Proteomes" id="UP000786811">
    <property type="component" value="Unassembled WGS sequence"/>
</dbReference>
<feature type="transmembrane region" description="Helical" evidence="19">
    <location>
        <begin position="267"/>
        <end position="287"/>
    </location>
</feature>
<dbReference type="Gene3D" id="3.40.50.12610">
    <property type="match status" value="1"/>
</dbReference>
<dbReference type="PANTHER" id="PTHR13872:SF1">
    <property type="entry name" value="DOLICHYL-DIPHOSPHOOLIGOSACCHARIDE--PROTEIN GLYCOSYLTRANSFERASE SUBUNIT STT3B"/>
    <property type="match status" value="1"/>
</dbReference>
<feature type="compositionally biased region" description="Low complexity" evidence="18">
    <location>
        <begin position="22"/>
        <end position="33"/>
    </location>
</feature>
<reference evidence="22" key="1">
    <citation type="submission" date="2021-04" db="EMBL/GenBank/DDBJ databases">
        <authorList>
            <person name="Chebbi M.A.C M."/>
        </authorList>
    </citation>
    <scope>NUCLEOTIDE SEQUENCE</scope>
</reference>
<dbReference type="Pfam" id="PF21436">
    <property type="entry name" value="STT3-PglB_core"/>
    <property type="match status" value="1"/>
</dbReference>
<comment type="subcellular location">
    <subcellularLocation>
        <location evidence="3">Endoplasmic reticulum membrane</location>
        <topology evidence="3">Multi-pass membrane protein</topology>
    </subcellularLocation>
</comment>
<evidence type="ECO:0000256" key="14">
    <source>
        <dbReference type="ARBA" id="ARBA00023136"/>
    </source>
</evidence>